<dbReference type="GO" id="GO:0019878">
    <property type="term" value="P:lysine biosynthetic process via aminoadipic acid"/>
    <property type="evidence" value="ECO:0007669"/>
    <property type="project" value="TreeGrafter"/>
</dbReference>
<dbReference type="GO" id="GO:0008897">
    <property type="term" value="F:holo-[acyl-carrier-protein] synthase activity"/>
    <property type="evidence" value="ECO:0007669"/>
    <property type="project" value="InterPro"/>
</dbReference>
<evidence type="ECO:0000256" key="1">
    <source>
        <dbReference type="ARBA" id="ARBA00010990"/>
    </source>
</evidence>
<evidence type="ECO:0000313" key="5">
    <source>
        <dbReference type="Proteomes" id="UP000528608"/>
    </source>
</evidence>
<dbReference type="Gene3D" id="3.90.470.20">
    <property type="entry name" value="4'-phosphopantetheinyl transferase domain"/>
    <property type="match status" value="2"/>
</dbReference>
<dbReference type="RefSeq" id="WP_170127731.1">
    <property type="nucleotide sequence ID" value="NZ_JACHJF010000011.1"/>
</dbReference>
<dbReference type="GO" id="GO:0005829">
    <property type="term" value="C:cytosol"/>
    <property type="evidence" value="ECO:0007669"/>
    <property type="project" value="TreeGrafter"/>
</dbReference>
<dbReference type="SUPFAM" id="SSF56214">
    <property type="entry name" value="4'-phosphopantetheinyl transferase"/>
    <property type="match status" value="2"/>
</dbReference>
<gene>
    <name evidence="4" type="ORF">FHS36_003661</name>
</gene>
<proteinExistence type="inferred from homology"/>
<name>A0A7W8BBA1_STREU</name>
<dbReference type="EMBL" id="JACHJF010000011">
    <property type="protein sequence ID" value="MBB5120219.1"/>
    <property type="molecule type" value="Genomic_DNA"/>
</dbReference>
<dbReference type="InterPro" id="IPR037143">
    <property type="entry name" value="4-PPantetheinyl_Trfase_dom_sf"/>
</dbReference>
<dbReference type="InterPro" id="IPR050559">
    <property type="entry name" value="P-Pant_transferase_sf"/>
</dbReference>
<sequence>MTGTAPSAAARPSLCWLDLAQPADRWWPLLDPAERRRAQDLPTTLVRSRFVVRRGMLRQALAARLGVPAQQLVITVAANGRPELPHHPAIRFSTSHRGPLGVMALSSTGGNIGIDVEQVSAARVTPHMLAYTLTPPERAALDILGTRERIAAFHTIWTAKEAVAKAIGRGMARSFVEIGVTLTPAWRGCLAHDLTAPPTAWPVTRLSAPHTGYLAALVILPAPGGTP</sequence>
<organism evidence="4 5">
    <name type="scientific">Streptomyces eurocidicus</name>
    <name type="common">Streptoverticillium eurocidicus</name>
    <dbReference type="NCBI Taxonomy" id="66423"/>
    <lineage>
        <taxon>Bacteria</taxon>
        <taxon>Bacillati</taxon>
        <taxon>Actinomycetota</taxon>
        <taxon>Actinomycetes</taxon>
        <taxon>Kitasatosporales</taxon>
        <taxon>Streptomycetaceae</taxon>
        <taxon>Streptomyces</taxon>
    </lineage>
</organism>
<dbReference type="EC" id="2.7.8.-" evidence="4"/>
<dbReference type="PANTHER" id="PTHR12215">
    <property type="entry name" value="PHOSPHOPANTETHEINE TRANSFERASE"/>
    <property type="match status" value="1"/>
</dbReference>
<dbReference type="GO" id="GO:0000287">
    <property type="term" value="F:magnesium ion binding"/>
    <property type="evidence" value="ECO:0007669"/>
    <property type="project" value="InterPro"/>
</dbReference>
<dbReference type="PANTHER" id="PTHR12215:SF10">
    <property type="entry name" value="L-AMINOADIPATE-SEMIALDEHYDE DEHYDROGENASE-PHOSPHOPANTETHEINYL TRANSFERASE"/>
    <property type="match status" value="1"/>
</dbReference>
<dbReference type="AlphaFoldDB" id="A0A7W8BBA1"/>
<dbReference type="Pfam" id="PF01648">
    <property type="entry name" value="ACPS"/>
    <property type="match status" value="1"/>
</dbReference>
<keyword evidence="2 4" id="KW-0808">Transferase</keyword>
<evidence type="ECO:0000259" key="3">
    <source>
        <dbReference type="Pfam" id="PF01648"/>
    </source>
</evidence>
<evidence type="ECO:0000313" key="4">
    <source>
        <dbReference type="EMBL" id="MBB5120219.1"/>
    </source>
</evidence>
<comment type="caution">
    <text evidence="4">The sequence shown here is derived from an EMBL/GenBank/DDBJ whole genome shotgun (WGS) entry which is preliminary data.</text>
</comment>
<protein>
    <submittedName>
        <fullName evidence="4">4'-phosphopantetheinyl transferase</fullName>
        <ecNumber evidence="4">2.7.8.-</ecNumber>
    </submittedName>
</protein>
<comment type="similarity">
    <text evidence="1">Belongs to the P-Pant transferase superfamily. Gsp/Sfp/HetI/AcpT family.</text>
</comment>
<dbReference type="InterPro" id="IPR008278">
    <property type="entry name" value="4-PPantetheinyl_Trfase_dom"/>
</dbReference>
<feature type="domain" description="4'-phosphopantetheinyl transferase" evidence="3">
    <location>
        <begin position="112"/>
        <end position="217"/>
    </location>
</feature>
<evidence type="ECO:0000256" key="2">
    <source>
        <dbReference type="ARBA" id="ARBA00022679"/>
    </source>
</evidence>
<accession>A0A7W8BBA1</accession>
<dbReference type="Proteomes" id="UP000528608">
    <property type="component" value="Unassembled WGS sequence"/>
</dbReference>
<reference evidence="4 5" key="1">
    <citation type="submission" date="2020-08" db="EMBL/GenBank/DDBJ databases">
        <title>Genomic Encyclopedia of Type Strains, Phase III (KMG-III): the genomes of soil and plant-associated and newly described type strains.</title>
        <authorList>
            <person name="Whitman W."/>
        </authorList>
    </citation>
    <scope>NUCLEOTIDE SEQUENCE [LARGE SCALE GENOMIC DNA]</scope>
    <source>
        <strain evidence="4 5">CECT 3259</strain>
    </source>
</reference>